<evidence type="ECO:0000256" key="2">
    <source>
        <dbReference type="SAM" id="Phobius"/>
    </source>
</evidence>
<keyword evidence="2" id="KW-0472">Membrane</keyword>
<proteinExistence type="predicted"/>
<dbReference type="NCBIfam" id="TIGR02532">
    <property type="entry name" value="IV_pilin_GFxxxE"/>
    <property type="match status" value="1"/>
</dbReference>
<evidence type="ECO:0000313" key="4">
    <source>
        <dbReference type="Proteomes" id="UP001284094"/>
    </source>
</evidence>
<gene>
    <name evidence="3" type="ORF">SKM48_02600</name>
</gene>
<keyword evidence="4" id="KW-1185">Reference proteome</keyword>
<dbReference type="InterPro" id="IPR045584">
    <property type="entry name" value="Pilin-like"/>
</dbReference>
<reference evidence="3 4" key="1">
    <citation type="journal article" date="2024" name="Syst. Appl. Microbiol.">
        <title>Evidence for the occurrence of Acinetobacter faecalis in cattle feces and its emended description.</title>
        <authorList>
            <person name="Kyselkova M."/>
            <person name="Xanthopoulou K."/>
            <person name="Shestivska V."/>
            <person name="Spanelova P."/>
            <person name="Maixnerova M."/>
            <person name="Higgins P.G."/>
            <person name="Nemec A."/>
        </authorList>
    </citation>
    <scope>NUCLEOTIDE SEQUENCE [LARGE SCALE GENOMIC DNA]</scope>
    <source>
        <strain evidence="3 4">ANC 7225</strain>
    </source>
</reference>
<comment type="caution">
    <text evidence="3">The sequence shown here is derived from an EMBL/GenBank/DDBJ whole genome shotgun (WGS) entry which is preliminary data.</text>
</comment>
<dbReference type="PRINTS" id="PR00813">
    <property type="entry name" value="BCTERIALGSPG"/>
</dbReference>
<name>A0ABU5GGP8_9GAMM</name>
<dbReference type="EMBL" id="JAXHPO010000007">
    <property type="protein sequence ID" value="MDY6549664.1"/>
    <property type="molecule type" value="Genomic_DNA"/>
</dbReference>
<dbReference type="InterPro" id="IPR012902">
    <property type="entry name" value="N_methyl_site"/>
</dbReference>
<protein>
    <submittedName>
        <fullName evidence="3">Type IV pilin protein</fullName>
    </submittedName>
</protein>
<keyword evidence="2" id="KW-0812">Transmembrane</keyword>
<dbReference type="GeneID" id="86887652"/>
<accession>A0ABU5GGP8</accession>
<dbReference type="InterPro" id="IPR000983">
    <property type="entry name" value="Bac_GSPG_pilin"/>
</dbReference>
<dbReference type="SUPFAM" id="SSF54523">
    <property type="entry name" value="Pili subunits"/>
    <property type="match status" value="1"/>
</dbReference>
<dbReference type="RefSeq" id="WP_321091288.1">
    <property type="nucleotide sequence ID" value="NZ_JAXHPD010000004.1"/>
</dbReference>
<dbReference type="Pfam" id="PF07963">
    <property type="entry name" value="N_methyl"/>
    <property type="match status" value="1"/>
</dbReference>
<dbReference type="Gene3D" id="3.30.700.10">
    <property type="entry name" value="Glycoprotein, Type 4 Pilin"/>
    <property type="match status" value="1"/>
</dbReference>
<feature type="transmembrane region" description="Helical" evidence="2">
    <location>
        <begin position="6"/>
        <end position="27"/>
    </location>
</feature>
<organism evidence="3 4">
    <name type="scientific">Acinetobacter faecalis</name>
    <dbReference type="NCBI Taxonomy" id="2665161"/>
    <lineage>
        <taxon>Bacteria</taxon>
        <taxon>Pseudomonadati</taxon>
        <taxon>Pseudomonadota</taxon>
        <taxon>Gammaproteobacteria</taxon>
        <taxon>Moraxellales</taxon>
        <taxon>Moraxellaceae</taxon>
        <taxon>Acinetobacter</taxon>
    </lineage>
</organism>
<dbReference type="Proteomes" id="UP001284094">
    <property type="component" value="Unassembled WGS sequence"/>
</dbReference>
<dbReference type="InterPro" id="IPR031982">
    <property type="entry name" value="PilE-like"/>
</dbReference>
<keyword evidence="1" id="KW-0488">Methylation</keyword>
<keyword evidence="2" id="KW-1133">Transmembrane helix</keyword>
<evidence type="ECO:0000313" key="3">
    <source>
        <dbReference type="EMBL" id="MDY6549664.1"/>
    </source>
</evidence>
<dbReference type="Pfam" id="PF16732">
    <property type="entry name" value="ComP_DUS"/>
    <property type="match status" value="1"/>
</dbReference>
<sequence length="163" mass="18108">MNIKNGFTLIELMVILAVIAIIAAIAVPSYQSEIRKLDASAVQQEMLKLADQLERYKSRNFSYHGFDPKYLYDEVNPMSFVNFPLKGTKKYTISLYDSSESIGKKLLSSDGGLGQKWAIIALSESEKNYSFLLTSTGIRCKNKTKANIGFTGCGAVNKGMEAW</sequence>
<evidence type="ECO:0000256" key="1">
    <source>
        <dbReference type="ARBA" id="ARBA00022481"/>
    </source>
</evidence>